<dbReference type="AlphaFoldDB" id="A0A9P5H9I6"/>
<gene>
    <name evidence="2" type="ORF">G7Z17_g8505</name>
</gene>
<dbReference type="Proteomes" id="UP000722485">
    <property type="component" value="Unassembled WGS sequence"/>
</dbReference>
<sequence>MNEQRPFSNDEWDEFDIMLRDANIIFDNVYRELTILRFLWSIEVMDFTNLVARYIPRYLNDHVFHLEAYNTVASHAGYITHQVRKEAAAFEEWKREVEQDEASEVSKQQPSCLWNRILLEITYHARDILGRNNCPDPFSFEGIMRILDHSHARHCDIFQSGFFQGIDEFDDNDDLCVAETLVEDVWTIVVRYENYYKASEKVQDLAMVVMNAIGKRYCRLNVSVSGKLRAVWKRDGTENGIRVDADDQQDDPMRNGVPLVELVNGELVRKDPEPDTFDDVQWDVDVGIVRDVAVLDWEGSRPLPPPYEAGPPSYEDISNVPP</sequence>
<protein>
    <submittedName>
        <fullName evidence="2">Uncharacterized protein</fullName>
    </submittedName>
</protein>
<evidence type="ECO:0000313" key="2">
    <source>
        <dbReference type="EMBL" id="KAF7546346.1"/>
    </source>
</evidence>
<evidence type="ECO:0000256" key="1">
    <source>
        <dbReference type="SAM" id="MobiDB-lite"/>
    </source>
</evidence>
<feature type="region of interest" description="Disordered" evidence="1">
    <location>
        <begin position="298"/>
        <end position="322"/>
    </location>
</feature>
<proteinExistence type="predicted"/>
<organism evidence="2 3">
    <name type="scientific">Cylindrodendrum hubeiense</name>
    <dbReference type="NCBI Taxonomy" id="595255"/>
    <lineage>
        <taxon>Eukaryota</taxon>
        <taxon>Fungi</taxon>
        <taxon>Dikarya</taxon>
        <taxon>Ascomycota</taxon>
        <taxon>Pezizomycotina</taxon>
        <taxon>Sordariomycetes</taxon>
        <taxon>Hypocreomycetidae</taxon>
        <taxon>Hypocreales</taxon>
        <taxon>Nectriaceae</taxon>
        <taxon>Cylindrodendrum</taxon>
    </lineage>
</organism>
<comment type="caution">
    <text evidence="2">The sequence shown here is derived from an EMBL/GenBank/DDBJ whole genome shotgun (WGS) entry which is preliminary data.</text>
</comment>
<dbReference type="OrthoDB" id="5106195at2759"/>
<accession>A0A9P5H9I6</accession>
<dbReference type="EMBL" id="JAANBB010000217">
    <property type="protein sequence ID" value="KAF7546346.1"/>
    <property type="molecule type" value="Genomic_DNA"/>
</dbReference>
<keyword evidence="3" id="KW-1185">Reference proteome</keyword>
<reference evidence="2" key="1">
    <citation type="submission" date="2020-03" db="EMBL/GenBank/DDBJ databases">
        <title>Draft Genome Sequence of Cylindrodendrum hubeiense.</title>
        <authorList>
            <person name="Buettner E."/>
            <person name="Kellner H."/>
        </authorList>
    </citation>
    <scope>NUCLEOTIDE SEQUENCE</scope>
    <source>
        <strain evidence="2">IHI 201604</strain>
    </source>
</reference>
<name>A0A9P5H9I6_9HYPO</name>
<evidence type="ECO:0000313" key="3">
    <source>
        <dbReference type="Proteomes" id="UP000722485"/>
    </source>
</evidence>